<name>F1TIC3_9FIRM</name>
<dbReference type="STRING" id="588581.Cpap_0271"/>
<accession>F1TIC3</accession>
<dbReference type="InterPro" id="IPR027304">
    <property type="entry name" value="Trigger_fact/SurA_dom_sf"/>
</dbReference>
<dbReference type="eggNOG" id="COG0760">
    <property type="taxonomic scope" value="Bacteria"/>
</dbReference>
<comment type="caution">
    <text evidence="4">The sequence shown here is derived from an EMBL/GenBank/DDBJ whole genome shotgun (WGS) entry which is preliminary data.</text>
</comment>
<proteinExistence type="predicted"/>
<dbReference type="SUPFAM" id="SSF109998">
    <property type="entry name" value="Triger factor/SurA peptide-binding domain-like"/>
    <property type="match status" value="1"/>
</dbReference>
<dbReference type="Proteomes" id="UP000003860">
    <property type="component" value="Unassembled WGS sequence"/>
</dbReference>
<keyword evidence="1" id="KW-0697">Rotamase</keyword>
<sequence length="348" mass="39368">MYRKFVSALVAVALVLTAMIPAGNTFAAATTKTATPETYVAKVGTDNISKEDYNIFLKDAISMIQSYFNSYNVDWNANINNMKASDYAKKLALDNVVDFKIQLSKAKAAKTALTKKETDDFNTNMNSYLNSLAATTAEQEKIIKNETGFTLSQFKSFYNNVSIVRKFSSQTQSSYKTTDTELKKFYDSNKDKFYKVIVGHILFLSNDENNQSTPQKDAEAKKKAEDTLKKVNEPNCDFAALVKELSEDPGSVEKGGKYTVMKNHQYVPEFENWAVDSSRKVGDTGIVKTSYGYHVMKLMKVYSFTQLKDDIKSGYISKRYDDDLNAWRKDKKYKLVKNESVFNAIKVP</sequence>
<dbReference type="PROSITE" id="PS50198">
    <property type="entry name" value="PPIC_PPIASE_2"/>
    <property type="match status" value="1"/>
</dbReference>
<dbReference type="PANTHER" id="PTHR47245:SF2">
    <property type="entry name" value="PEPTIDYL-PROLYL CIS-TRANS ISOMERASE HP_0175-RELATED"/>
    <property type="match status" value="1"/>
</dbReference>
<dbReference type="EMBL" id="ACXX02000019">
    <property type="protein sequence ID" value="EGD45901.1"/>
    <property type="molecule type" value="Genomic_DNA"/>
</dbReference>
<protein>
    <submittedName>
        <fullName evidence="4">PpiC-type peptidyl-prolyl cis-trans isomerase</fullName>
    </submittedName>
</protein>
<keyword evidence="5" id="KW-1185">Reference proteome</keyword>
<evidence type="ECO:0000313" key="4">
    <source>
        <dbReference type="EMBL" id="EGD45901.1"/>
    </source>
</evidence>
<feature type="domain" description="PpiC" evidence="3">
    <location>
        <begin position="193"/>
        <end position="300"/>
    </location>
</feature>
<evidence type="ECO:0000259" key="3">
    <source>
        <dbReference type="PROSITE" id="PS50198"/>
    </source>
</evidence>
<dbReference type="Gene3D" id="3.10.50.40">
    <property type="match status" value="1"/>
</dbReference>
<dbReference type="SUPFAM" id="SSF54534">
    <property type="entry name" value="FKBP-like"/>
    <property type="match status" value="1"/>
</dbReference>
<dbReference type="InterPro" id="IPR046357">
    <property type="entry name" value="PPIase_dom_sf"/>
</dbReference>
<feature type="signal peptide" evidence="2">
    <location>
        <begin position="1"/>
        <end position="27"/>
    </location>
</feature>
<dbReference type="GO" id="GO:0003755">
    <property type="term" value="F:peptidyl-prolyl cis-trans isomerase activity"/>
    <property type="evidence" value="ECO:0007669"/>
    <property type="project" value="UniProtKB-KW"/>
</dbReference>
<evidence type="ECO:0000256" key="1">
    <source>
        <dbReference type="PROSITE-ProRule" id="PRU00278"/>
    </source>
</evidence>
<dbReference type="InterPro" id="IPR000297">
    <property type="entry name" value="PPIase_PpiC"/>
</dbReference>
<dbReference type="RefSeq" id="WP_004622371.1">
    <property type="nucleotide sequence ID" value="NZ_ACXX02000019.1"/>
</dbReference>
<evidence type="ECO:0000256" key="2">
    <source>
        <dbReference type="SAM" id="SignalP"/>
    </source>
</evidence>
<evidence type="ECO:0000313" key="5">
    <source>
        <dbReference type="Proteomes" id="UP000003860"/>
    </source>
</evidence>
<reference evidence="4" key="2">
    <citation type="submission" date="2011-01" db="EMBL/GenBank/DDBJ databases">
        <title>The Non-contiguous Finished genome of Clostridium papyrosolvens.</title>
        <authorList>
            <person name="Lucas S."/>
            <person name="Copeland A."/>
            <person name="Lapidus A."/>
            <person name="Cheng J.-F."/>
            <person name="Goodwin L."/>
            <person name="Pitluck S."/>
            <person name="Misra M."/>
            <person name="Chertkov O."/>
            <person name="Detter J.C."/>
            <person name="Han C."/>
            <person name="Tapia R."/>
            <person name="Land M."/>
            <person name="Hauser L."/>
            <person name="Kyrpides N."/>
            <person name="Ivanova N."/>
            <person name="Pagani I."/>
            <person name="Mouttaki H."/>
            <person name="He Z."/>
            <person name="Zhou J."/>
            <person name="Hemme C.L."/>
            <person name="Woyke T."/>
        </authorList>
    </citation>
    <scope>NUCLEOTIDE SEQUENCE [LARGE SCALE GENOMIC DNA]</scope>
    <source>
        <strain evidence="4">DSM 2782</strain>
    </source>
</reference>
<dbReference type="PANTHER" id="PTHR47245">
    <property type="entry name" value="PEPTIDYLPROLYL ISOMERASE"/>
    <property type="match status" value="1"/>
</dbReference>
<feature type="chain" id="PRO_5003276177" evidence="2">
    <location>
        <begin position="28"/>
        <end position="348"/>
    </location>
</feature>
<organism evidence="4 5">
    <name type="scientific">Ruminiclostridium papyrosolvens DSM 2782</name>
    <dbReference type="NCBI Taxonomy" id="588581"/>
    <lineage>
        <taxon>Bacteria</taxon>
        <taxon>Bacillati</taxon>
        <taxon>Bacillota</taxon>
        <taxon>Clostridia</taxon>
        <taxon>Eubacteriales</taxon>
        <taxon>Oscillospiraceae</taxon>
        <taxon>Ruminiclostridium</taxon>
    </lineage>
</organism>
<dbReference type="InterPro" id="IPR050245">
    <property type="entry name" value="PrsA_foldase"/>
</dbReference>
<dbReference type="AlphaFoldDB" id="F1TIC3"/>
<reference evidence="4" key="1">
    <citation type="submission" date="2009-07" db="EMBL/GenBank/DDBJ databases">
        <authorList>
            <consortium name="US DOE Joint Genome Institute (JGI-PGF)"/>
            <person name="Lucas S."/>
            <person name="Copeland A."/>
            <person name="Lapidus A."/>
            <person name="Glavina del Rio T."/>
            <person name="Tice H."/>
            <person name="Bruce D."/>
            <person name="Goodwin L."/>
            <person name="Pitluck S."/>
            <person name="Larimer F."/>
            <person name="Land M.L."/>
            <person name="Mouttaki H."/>
            <person name="He Z."/>
            <person name="Zhou J."/>
            <person name="Hemme C.L."/>
        </authorList>
    </citation>
    <scope>NUCLEOTIDE SEQUENCE</scope>
    <source>
        <strain evidence="4">DSM 2782</strain>
    </source>
</reference>
<keyword evidence="1 4" id="KW-0413">Isomerase</keyword>
<gene>
    <name evidence="4" type="ORF">Cpap_0271</name>
</gene>
<keyword evidence="2" id="KW-0732">Signal</keyword>
<dbReference type="Pfam" id="PF13616">
    <property type="entry name" value="Rotamase_3"/>
    <property type="match status" value="1"/>
</dbReference>
<dbReference type="OrthoDB" id="14196at2"/>